<feature type="compositionally biased region" description="Basic and acidic residues" evidence="8">
    <location>
        <begin position="1477"/>
        <end position="1487"/>
    </location>
</feature>
<protein>
    <recommendedName>
        <fullName evidence="3">ubiquitinyl hydrolase 1</fullName>
        <ecNumber evidence="3">3.4.19.12</ecNumber>
    </recommendedName>
</protein>
<feature type="compositionally biased region" description="Polar residues" evidence="8">
    <location>
        <begin position="1357"/>
        <end position="1366"/>
    </location>
</feature>
<dbReference type="GO" id="GO:0006508">
    <property type="term" value="P:proteolysis"/>
    <property type="evidence" value="ECO:0007669"/>
    <property type="project" value="UniProtKB-KW"/>
</dbReference>
<evidence type="ECO:0000256" key="5">
    <source>
        <dbReference type="ARBA" id="ARBA00022786"/>
    </source>
</evidence>
<dbReference type="CDD" id="cd02674">
    <property type="entry name" value="Peptidase_C19R"/>
    <property type="match status" value="1"/>
</dbReference>
<feature type="region of interest" description="Disordered" evidence="8">
    <location>
        <begin position="1"/>
        <end position="139"/>
    </location>
</feature>
<dbReference type="GO" id="GO:0016579">
    <property type="term" value="P:protein deubiquitination"/>
    <property type="evidence" value="ECO:0007669"/>
    <property type="project" value="InterPro"/>
</dbReference>
<dbReference type="STRING" id="58919.A0A316Z7Q6"/>
<sequence>MTVSPPRSSARRPYPSSPDPAAPMPAAEAMPSGSGSSSSTSGSSRPLPGGASGSSSATLPVLAQLQQLEHAGSSSGGSGGTAGASFKRARTASPATDDASSSEPDVERRTTFGRAYSESSESVADGDAAAAAPGQSQASALPTPLRLSFAQQSLDNSAAAEAPAADASMADAYKSISAEPPSFGASAAPGSLGALPSYSDAMQQSVSCHTPGSLTPALPDGSADGAGVAPGLSPELAARIKALCNEPLALDQRWYVVSARWYAAFEKACAAAGEGSADAKKLTDEVDIAAPGPISSLDLQDDRAQLRLNLVEDEDFVLLPEVAYASLSIQLGEKQPEIVRSVIKGFGGELRVELYPPSFRLYQLPKPNSGPDAPVRAPVRADFSITTPINALKFAAKRTLLLDESIADADVRFWRLPADDSVGNGFLPLPLGADVLVHDAVELIKCGEDDGVKRRDTLRELQLDEPVIHLAVERRGPSGWLYDQSGRAALPSVKGIFAQAPGGDYLASRFQSTTAPPPPPRPLMSNVNTLGSASGSGQSAFGAGRVTRSQTSQERHSGPRGLTGLYNLGNTCFMASALQCLSNTVELRQYFVTGVYRGEINADNPLGMGGQVAMRFGELLEKLWAGGNGAVHPREFKQTLSRFAPQFSGYAQQDTQELLAFLLDGLHEDLNRIRKKPYVEAPDWEGGDEREMVAFAKRQWEIYKMRNDSVIVDLFQGQYRSTLVCPECDKVSVKFDPFMYLTLPVPNRKKISRKVHVQPADPTRPTYELEVGGSAETTYAQAKERIGGWLDIDPKRFAPACDIFSGQIYAAIPDYEALASIAQNDYICLYELEGEYTPPTAEVMRDHGGEDGKPPVEEYATLPVFSVLGKDYGRKDTIGVPFFISVPRAHVSDEAYIRDVLISKFMRHATSEGAEILEEYRTSSSAAAAGQQQEQAAPPAGDWEMVDADAAPHATPPQADPSVADLPSSEESTPPVPGSFDASGSANQAPSRDANGFDGAQAIAEDANAVSAFQPLENASQPRRQKALFTVSFTARRERDSTFPRSGDNVGEPLAERSARRQAALSSAAGTASPPQDADETIMADAAGAEPWPLVYTGGALVCTWSHNASTAVFGSDIPTKHPWGASEKVVDPDLVREREDAANRGAGYRAPQLSIDDCLDEFTKEEKLGADDPWYCPTCKEFRQATKKFDLWKAPDILVVHLKRFSGGRMQSRDKIEDLIDFPIEGLDLTRRVEGAKAVANLQARGEEVPSVFNLADSVGSVASDLNDDAVAADAPIYDLYAVDNHFGGLGGGHYTAFAKNAEDGLWHNYDDSSVSLVAEPERVKTKAAYLLFYRRRTTRPIGGKSREKTDVAVSRGSTATLNEASSDEAYTPFSSGTDATMRDVRGATPAPFATMPSSLYVSSGPNDGLYPDDEYDLYGPAQPPTPAAYDSDAPGDASRVPWAASTFAPRRNSQASTASAEAAYDSSPGSPNIDSSRRSSFDSRPHGPGPSLDDEEFEVESD</sequence>
<evidence type="ECO:0000256" key="1">
    <source>
        <dbReference type="ARBA" id="ARBA00000707"/>
    </source>
</evidence>
<dbReference type="PANTHER" id="PTHR21646">
    <property type="entry name" value="UBIQUITIN CARBOXYL-TERMINAL HYDROLASE"/>
    <property type="match status" value="1"/>
</dbReference>
<evidence type="ECO:0000256" key="8">
    <source>
        <dbReference type="SAM" id="MobiDB-lite"/>
    </source>
</evidence>
<dbReference type="EMBL" id="KZ819294">
    <property type="protein sequence ID" value="PWN97601.1"/>
    <property type="molecule type" value="Genomic_DNA"/>
</dbReference>
<dbReference type="SUPFAM" id="SSF143791">
    <property type="entry name" value="DUSP-like"/>
    <property type="match status" value="1"/>
</dbReference>
<dbReference type="PROSITE" id="PS00972">
    <property type="entry name" value="USP_1"/>
    <property type="match status" value="1"/>
</dbReference>
<name>A0A316Z7Q6_9BASI</name>
<feature type="compositionally biased region" description="Low complexity" evidence="8">
    <location>
        <begin position="1"/>
        <end position="14"/>
    </location>
</feature>
<dbReference type="GO" id="GO:0004843">
    <property type="term" value="F:cysteine-type deubiquitinase activity"/>
    <property type="evidence" value="ECO:0007669"/>
    <property type="project" value="UniProtKB-EC"/>
</dbReference>
<feature type="region of interest" description="Disordered" evidence="8">
    <location>
        <begin position="1343"/>
        <end position="1504"/>
    </location>
</feature>
<feature type="region of interest" description="Disordered" evidence="8">
    <location>
        <begin position="509"/>
        <end position="561"/>
    </location>
</feature>
<evidence type="ECO:0000256" key="4">
    <source>
        <dbReference type="ARBA" id="ARBA00022670"/>
    </source>
</evidence>
<feature type="compositionally biased region" description="Low complexity" evidence="8">
    <location>
        <begin position="91"/>
        <end position="102"/>
    </location>
</feature>
<feature type="region of interest" description="Disordered" evidence="8">
    <location>
        <begin position="1039"/>
        <end position="1078"/>
    </location>
</feature>
<dbReference type="InterPro" id="IPR018200">
    <property type="entry name" value="USP_CS"/>
</dbReference>
<dbReference type="InterPro" id="IPR038765">
    <property type="entry name" value="Papain-like_cys_pep_sf"/>
</dbReference>
<feature type="compositionally biased region" description="Polar residues" evidence="8">
    <location>
        <begin position="1397"/>
        <end position="1407"/>
    </location>
</feature>
<evidence type="ECO:0000259" key="10">
    <source>
        <dbReference type="PROSITE" id="PS51283"/>
    </source>
</evidence>
<dbReference type="Gene3D" id="3.90.70.10">
    <property type="entry name" value="Cysteine proteinases"/>
    <property type="match status" value="2"/>
</dbReference>
<gene>
    <name evidence="11" type="ORF">FA09DRAFT_319239</name>
</gene>
<dbReference type="OrthoDB" id="292964at2759"/>
<dbReference type="EC" id="3.4.19.12" evidence="3"/>
<evidence type="ECO:0000259" key="9">
    <source>
        <dbReference type="PROSITE" id="PS50235"/>
    </source>
</evidence>
<keyword evidence="7" id="KW-0788">Thiol protease</keyword>
<feature type="compositionally biased region" description="Low complexity" evidence="8">
    <location>
        <begin position="117"/>
        <end position="139"/>
    </location>
</feature>
<keyword evidence="12" id="KW-1185">Reference proteome</keyword>
<dbReference type="InterPro" id="IPR050185">
    <property type="entry name" value="Ub_carboxyl-term_hydrolase"/>
</dbReference>
<reference evidence="11 12" key="1">
    <citation type="journal article" date="2018" name="Mol. Biol. Evol.">
        <title>Broad Genomic Sampling Reveals a Smut Pathogenic Ancestry of the Fungal Clade Ustilaginomycotina.</title>
        <authorList>
            <person name="Kijpornyongpan T."/>
            <person name="Mondo S.J."/>
            <person name="Barry K."/>
            <person name="Sandor L."/>
            <person name="Lee J."/>
            <person name="Lipzen A."/>
            <person name="Pangilinan J."/>
            <person name="LaButti K."/>
            <person name="Hainaut M."/>
            <person name="Henrissat B."/>
            <person name="Grigoriev I.V."/>
            <person name="Spatafora J.W."/>
            <person name="Aime M.C."/>
        </authorList>
    </citation>
    <scope>NUCLEOTIDE SEQUENCE [LARGE SCALE GENOMIC DNA]</scope>
    <source>
        <strain evidence="11 12">MCA 4186</strain>
    </source>
</reference>
<dbReference type="SUPFAM" id="SSF54001">
    <property type="entry name" value="Cysteine proteinases"/>
    <property type="match status" value="1"/>
</dbReference>
<feature type="compositionally biased region" description="Low complexity" evidence="8">
    <location>
        <begin position="24"/>
        <end position="57"/>
    </location>
</feature>
<comment type="similarity">
    <text evidence="2">Belongs to the peptidase C19 family.</text>
</comment>
<feature type="domain" description="USP" evidence="9">
    <location>
        <begin position="563"/>
        <end position="1338"/>
    </location>
</feature>
<dbReference type="InterPro" id="IPR028889">
    <property type="entry name" value="USP"/>
</dbReference>
<accession>A0A316Z7Q6</accession>
<dbReference type="Proteomes" id="UP000245946">
    <property type="component" value="Unassembled WGS sequence"/>
</dbReference>
<feature type="domain" description="DUSP" evidence="10">
    <location>
        <begin position="231"/>
        <end position="343"/>
    </location>
</feature>
<dbReference type="PANTHER" id="PTHR21646:SF24">
    <property type="entry name" value="UBIQUITIN CARBOXYL-TERMINAL HYDROLASE"/>
    <property type="match status" value="1"/>
</dbReference>
<dbReference type="GeneID" id="37268474"/>
<dbReference type="PROSITE" id="PS50235">
    <property type="entry name" value="USP_3"/>
    <property type="match status" value="1"/>
</dbReference>
<dbReference type="Pfam" id="PF00443">
    <property type="entry name" value="UCH"/>
    <property type="match status" value="1"/>
</dbReference>
<dbReference type="InterPro" id="IPR035927">
    <property type="entry name" value="DUSP-like_sf"/>
</dbReference>
<proteinExistence type="inferred from homology"/>
<keyword evidence="5" id="KW-0833">Ubl conjugation pathway</keyword>
<dbReference type="InterPro" id="IPR001394">
    <property type="entry name" value="Peptidase_C19_UCH"/>
</dbReference>
<evidence type="ECO:0000256" key="6">
    <source>
        <dbReference type="ARBA" id="ARBA00022801"/>
    </source>
</evidence>
<feature type="compositionally biased region" description="Acidic residues" evidence="8">
    <location>
        <begin position="1494"/>
        <end position="1504"/>
    </location>
</feature>
<feature type="region of interest" description="Disordered" evidence="8">
    <location>
        <begin position="205"/>
        <end position="227"/>
    </location>
</feature>
<dbReference type="Gene3D" id="3.30.2230.10">
    <property type="entry name" value="DUSP-like"/>
    <property type="match status" value="1"/>
</dbReference>
<dbReference type="PROSITE" id="PS51283">
    <property type="entry name" value="DUSP"/>
    <property type="match status" value="1"/>
</dbReference>
<dbReference type="RefSeq" id="XP_025597880.1">
    <property type="nucleotide sequence ID" value="XM_025740930.1"/>
</dbReference>
<organism evidence="11 12">
    <name type="scientific">Tilletiopsis washingtonensis</name>
    <dbReference type="NCBI Taxonomy" id="58919"/>
    <lineage>
        <taxon>Eukaryota</taxon>
        <taxon>Fungi</taxon>
        <taxon>Dikarya</taxon>
        <taxon>Basidiomycota</taxon>
        <taxon>Ustilaginomycotina</taxon>
        <taxon>Exobasidiomycetes</taxon>
        <taxon>Entylomatales</taxon>
        <taxon>Entylomatales incertae sedis</taxon>
        <taxon>Tilletiopsis</taxon>
    </lineage>
</organism>
<evidence type="ECO:0000256" key="3">
    <source>
        <dbReference type="ARBA" id="ARBA00012759"/>
    </source>
</evidence>
<evidence type="ECO:0000256" key="7">
    <source>
        <dbReference type="ARBA" id="ARBA00022807"/>
    </source>
</evidence>
<feature type="region of interest" description="Disordered" evidence="8">
    <location>
        <begin position="950"/>
        <end position="996"/>
    </location>
</feature>
<comment type="catalytic activity">
    <reaction evidence="1">
        <text>Thiol-dependent hydrolysis of ester, thioester, amide, peptide and isopeptide bonds formed by the C-terminal Gly of ubiquitin (a 76-residue protein attached to proteins as an intracellular targeting signal).</text>
        <dbReference type="EC" id="3.4.19.12"/>
    </reaction>
</comment>
<dbReference type="Pfam" id="PF06337">
    <property type="entry name" value="DUSP"/>
    <property type="match status" value="1"/>
</dbReference>
<dbReference type="InterPro" id="IPR006615">
    <property type="entry name" value="Pept_C19_DUSP"/>
</dbReference>
<keyword evidence="4" id="KW-0645">Protease</keyword>
<evidence type="ECO:0000313" key="12">
    <source>
        <dbReference type="Proteomes" id="UP000245946"/>
    </source>
</evidence>
<feature type="compositionally biased region" description="Low complexity" evidence="8">
    <location>
        <begin position="531"/>
        <end position="544"/>
    </location>
</feature>
<evidence type="ECO:0000256" key="2">
    <source>
        <dbReference type="ARBA" id="ARBA00009085"/>
    </source>
</evidence>
<evidence type="ECO:0000313" key="11">
    <source>
        <dbReference type="EMBL" id="PWN97601.1"/>
    </source>
</evidence>
<dbReference type="PROSITE" id="PS00973">
    <property type="entry name" value="USP_2"/>
    <property type="match status" value="1"/>
</dbReference>
<keyword evidence="6" id="KW-0378">Hydrolase</keyword>